<dbReference type="SUPFAM" id="SSF51735">
    <property type="entry name" value="NAD(P)-binding Rossmann-fold domains"/>
    <property type="match status" value="1"/>
</dbReference>
<protein>
    <submittedName>
        <fullName evidence="3">NADP oxidoreductase coenzyme f420-dependent</fullName>
    </submittedName>
</protein>
<name>B0C4T6_ACAM1</name>
<dbReference type="Proteomes" id="UP000000268">
    <property type="component" value="Chromosome"/>
</dbReference>
<dbReference type="HOGENOM" id="CLU_076368_2_1_3"/>
<dbReference type="Pfam" id="PF03807">
    <property type="entry name" value="F420_oxidored"/>
    <property type="match status" value="1"/>
</dbReference>
<proteinExistence type="predicted"/>
<dbReference type="RefSeq" id="WP_012166265.1">
    <property type="nucleotide sequence ID" value="NC_009925.1"/>
</dbReference>
<evidence type="ECO:0000313" key="3">
    <source>
        <dbReference type="EMBL" id="ABW31074.1"/>
    </source>
</evidence>
<reference evidence="3 4" key="1">
    <citation type="journal article" date="2008" name="Proc. Natl. Acad. Sci. U.S.A.">
        <title>Niche adaptation and genome expansion in the chlorophyll d-producing cyanobacterium Acaryochloris marina.</title>
        <authorList>
            <person name="Swingley W.D."/>
            <person name="Chen M."/>
            <person name="Cheung P.C."/>
            <person name="Conrad A.L."/>
            <person name="Dejesa L.C."/>
            <person name="Hao J."/>
            <person name="Honchak B.M."/>
            <person name="Karbach L.E."/>
            <person name="Kurdoglu A."/>
            <person name="Lahiri S."/>
            <person name="Mastrian S.D."/>
            <person name="Miyashita H."/>
            <person name="Page L."/>
            <person name="Ramakrishna P."/>
            <person name="Satoh S."/>
            <person name="Sattley W.M."/>
            <person name="Shimada Y."/>
            <person name="Taylor H.L."/>
            <person name="Tomo T."/>
            <person name="Tsuchiya T."/>
            <person name="Wang Z.T."/>
            <person name="Raymond J."/>
            <person name="Mimuro M."/>
            <person name="Blankenship R.E."/>
            <person name="Touchman J.W."/>
        </authorList>
    </citation>
    <scope>NUCLEOTIDE SEQUENCE [LARGE SCALE GENOMIC DNA]</scope>
    <source>
        <strain evidence="4">MBIC 11017</strain>
    </source>
</reference>
<dbReference type="PANTHER" id="PTHR14239">
    <property type="entry name" value="DUDULIN-RELATED"/>
    <property type="match status" value="1"/>
</dbReference>
<accession>B0C4T6</accession>
<keyword evidence="4" id="KW-1185">Reference proteome</keyword>
<dbReference type="STRING" id="329726.AM1_6142"/>
<sequence>MKIGLIGTGNMSRSLGILWAEQGHEIFWGSRDPNKAKSVAEFAGHNTQGGTNDEAAEFGEVIFYSVRGVMPSTVLSSTDCLAGKIILDCNNRDIPEGFAYGPLMAESLAEKLAVDVPNARVVKAFNTIAQEVFELSPEPLQEHQVSVYICGDDLEARQTTMTLAKDIGFNPIDCGPLRSARMLEALGDFIRFMIGGMGLGPYATISVNVLPEASQQRLGRRQSGS</sequence>
<dbReference type="AlphaFoldDB" id="B0C4T6"/>
<evidence type="ECO:0000259" key="2">
    <source>
        <dbReference type="Pfam" id="PF03807"/>
    </source>
</evidence>
<dbReference type="InterPro" id="IPR051267">
    <property type="entry name" value="STEAP_metalloreductase"/>
</dbReference>
<dbReference type="Gene3D" id="3.40.50.720">
    <property type="entry name" value="NAD(P)-binding Rossmann-like Domain"/>
    <property type="match status" value="1"/>
</dbReference>
<organism evidence="3 4">
    <name type="scientific">Acaryochloris marina (strain MBIC 11017)</name>
    <dbReference type="NCBI Taxonomy" id="329726"/>
    <lineage>
        <taxon>Bacteria</taxon>
        <taxon>Bacillati</taxon>
        <taxon>Cyanobacteriota</taxon>
        <taxon>Cyanophyceae</taxon>
        <taxon>Acaryochloridales</taxon>
        <taxon>Acaryochloridaceae</taxon>
        <taxon>Acaryochloris</taxon>
    </lineage>
</organism>
<evidence type="ECO:0000313" key="4">
    <source>
        <dbReference type="Proteomes" id="UP000000268"/>
    </source>
</evidence>
<feature type="domain" description="Pyrroline-5-carboxylate reductase catalytic N-terminal" evidence="2">
    <location>
        <begin position="2"/>
        <end position="91"/>
    </location>
</feature>
<dbReference type="OrthoDB" id="9786864at2"/>
<dbReference type="InterPro" id="IPR028939">
    <property type="entry name" value="P5C_Rdtase_cat_N"/>
</dbReference>
<dbReference type="EMBL" id="CP000828">
    <property type="protein sequence ID" value="ABW31074.1"/>
    <property type="molecule type" value="Genomic_DNA"/>
</dbReference>
<dbReference type="KEGG" id="amr:AM1_6142"/>
<dbReference type="GO" id="GO:0016491">
    <property type="term" value="F:oxidoreductase activity"/>
    <property type="evidence" value="ECO:0007669"/>
    <property type="project" value="UniProtKB-KW"/>
</dbReference>
<dbReference type="InterPro" id="IPR036291">
    <property type="entry name" value="NAD(P)-bd_dom_sf"/>
</dbReference>
<dbReference type="eggNOG" id="COG2085">
    <property type="taxonomic scope" value="Bacteria"/>
</dbReference>
<keyword evidence="1" id="KW-0560">Oxidoreductase</keyword>
<gene>
    <name evidence="3" type="ordered locus">AM1_6142</name>
</gene>
<evidence type="ECO:0000256" key="1">
    <source>
        <dbReference type="ARBA" id="ARBA00023002"/>
    </source>
</evidence>